<dbReference type="SUPFAM" id="SSF50447">
    <property type="entry name" value="Translation proteins"/>
    <property type="match status" value="1"/>
</dbReference>
<protein>
    <submittedName>
        <fullName evidence="6">Elongation factor G</fullName>
    </submittedName>
</protein>
<dbReference type="GO" id="GO:0003924">
    <property type="term" value="F:GTPase activity"/>
    <property type="evidence" value="ECO:0007669"/>
    <property type="project" value="InterPro"/>
</dbReference>
<evidence type="ECO:0000256" key="2">
    <source>
        <dbReference type="ARBA" id="ARBA00022917"/>
    </source>
</evidence>
<keyword evidence="6" id="KW-0251">Elongation factor</keyword>
<accession>A0A2V3J3M5</accession>
<reference evidence="6 7" key="1">
    <citation type="journal article" date="2018" name="Mol. Biol. Evol.">
        <title>Analysis of the draft genome of the red seaweed Gracilariopsis chorda provides insights into genome size evolution in Rhodophyta.</title>
        <authorList>
            <person name="Lee J."/>
            <person name="Yang E.C."/>
            <person name="Graf L."/>
            <person name="Yang J.H."/>
            <person name="Qiu H."/>
            <person name="Zel Zion U."/>
            <person name="Chan C.X."/>
            <person name="Stephens T.G."/>
            <person name="Weber A.P.M."/>
            <person name="Boo G.H."/>
            <person name="Boo S.M."/>
            <person name="Kim K.M."/>
            <person name="Shin Y."/>
            <person name="Jung M."/>
            <person name="Lee S.J."/>
            <person name="Yim H.S."/>
            <person name="Lee J.H."/>
            <person name="Bhattacharya D."/>
            <person name="Yoon H.S."/>
        </authorList>
    </citation>
    <scope>NUCLEOTIDE SEQUENCE [LARGE SCALE GENOMIC DNA]</scope>
    <source>
        <strain evidence="6 7">SKKU-2015</strain>
        <tissue evidence="6">Whole body</tissue>
    </source>
</reference>
<evidence type="ECO:0000256" key="4">
    <source>
        <dbReference type="ARBA" id="ARBA00023134"/>
    </source>
</evidence>
<proteinExistence type="predicted"/>
<evidence type="ECO:0000313" key="7">
    <source>
        <dbReference type="Proteomes" id="UP000247409"/>
    </source>
</evidence>
<dbReference type="OrthoDB" id="198619at2759"/>
<dbReference type="InterPro" id="IPR035649">
    <property type="entry name" value="EFG_V"/>
</dbReference>
<evidence type="ECO:0000313" key="6">
    <source>
        <dbReference type="EMBL" id="PXF48969.1"/>
    </source>
</evidence>
<dbReference type="InterPro" id="IPR041095">
    <property type="entry name" value="EFG_II"/>
</dbReference>
<dbReference type="Gene3D" id="3.30.70.240">
    <property type="match status" value="1"/>
</dbReference>
<dbReference type="Pfam" id="PF22042">
    <property type="entry name" value="EF-G_D2"/>
    <property type="match status" value="1"/>
</dbReference>
<dbReference type="InterPro" id="IPR035647">
    <property type="entry name" value="EFG_III/V"/>
</dbReference>
<dbReference type="Gene3D" id="3.40.50.300">
    <property type="entry name" value="P-loop containing nucleotide triphosphate hydrolases"/>
    <property type="match status" value="1"/>
</dbReference>
<dbReference type="Proteomes" id="UP000247409">
    <property type="component" value="Unassembled WGS sequence"/>
</dbReference>
<organism evidence="6 7">
    <name type="scientific">Gracilariopsis chorda</name>
    <dbReference type="NCBI Taxonomy" id="448386"/>
    <lineage>
        <taxon>Eukaryota</taxon>
        <taxon>Rhodophyta</taxon>
        <taxon>Florideophyceae</taxon>
        <taxon>Rhodymeniophycidae</taxon>
        <taxon>Gracilariales</taxon>
        <taxon>Gracilariaceae</taxon>
        <taxon>Gracilariopsis</taxon>
    </lineage>
</organism>
<dbReference type="PROSITE" id="PS51722">
    <property type="entry name" value="G_TR_2"/>
    <property type="match status" value="1"/>
</dbReference>
<dbReference type="InterPro" id="IPR009000">
    <property type="entry name" value="Transl_B-barrel_sf"/>
</dbReference>
<dbReference type="GO" id="GO:0003746">
    <property type="term" value="F:translation elongation factor activity"/>
    <property type="evidence" value="ECO:0007669"/>
    <property type="project" value="UniProtKB-KW"/>
</dbReference>
<name>A0A2V3J3M5_9FLOR</name>
<dbReference type="InterPro" id="IPR000640">
    <property type="entry name" value="EFG_V-like"/>
</dbReference>
<dbReference type="PROSITE" id="PS00301">
    <property type="entry name" value="G_TR_1"/>
    <property type="match status" value="1"/>
</dbReference>
<dbReference type="SUPFAM" id="SSF52540">
    <property type="entry name" value="P-loop containing nucleoside triphosphate hydrolases"/>
    <property type="match status" value="1"/>
</dbReference>
<dbReference type="GO" id="GO:0032543">
    <property type="term" value="P:mitochondrial translation"/>
    <property type="evidence" value="ECO:0007669"/>
    <property type="project" value="TreeGrafter"/>
</dbReference>
<keyword evidence="3" id="KW-0496">Mitochondrion</keyword>
<gene>
    <name evidence="6" type="ORF">BWQ96_01311</name>
</gene>
<dbReference type="PANTHER" id="PTHR43261:SF1">
    <property type="entry name" value="RIBOSOME-RELEASING FACTOR 2, MITOCHONDRIAL"/>
    <property type="match status" value="1"/>
</dbReference>
<dbReference type="Pfam" id="PF03764">
    <property type="entry name" value="EFG_IV"/>
    <property type="match status" value="1"/>
</dbReference>
<dbReference type="FunFam" id="3.40.50.300:FF:000514">
    <property type="entry name" value="Ribosome-releasing factor 2, mitochondrial"/>
    <property type="match status" value="1"/>
</dbReference>
<dbReference type="InterPro" id="IPR020568">
    <property type="entry name" value="Ribosomal_Su5_D2-typ_SF"/>
</dbReference>
<dbReference type="GO" id="GO:0005525">
    <property type="term" value="F:GTP binding"/>
    <property type="evidence" value="ECO:0007669"/>
    <property type="project" value="UniProtKB-KW"/>
</dbReference>
<dbReference type="InterPro" id="IPR005225">
    <property type="entry name" value="Small_GTP-bd"/>
</dbReference>
<keyword evidence="4" id="KW-0342">GTP-binding</keyword>
<keyword evidence="1" id="KW-0547">Nucleotide-binding</keyword>
<comment type="caution">
    <text evidence="6">The sequence shown here is derived from an EMBL/GenBank/DDBJ whole genome shotgun (WGS) entry which is preliminary data.</text>
</comment>
<dbReference type="InterPro" id="IPR014721">
    <property type="entry name" value="Ribsml_uS5_D2-typ_fold_subgr"/>
</dbReference>
<keyword evidence="7" id="KW-1185">Reference proteome</keyword>
<dbReference type="SMART" id="SM00889">
    <property type="entry name" value="EFG_IV"/>
    <property type="match status" value="1"/>
</dbReference>
<dbReference type="AlphaFoldDB" id="A0A2V3J3M5"/>
<dbReference type="GO" id="GO:0005759">
    <property type="term" value="C:mitochondrial matrix"/>
    <property type="evidence" value="ECO:0007669"/>
    <property type="project" value="UniProtKB-ARBA"/>
</dbReference>
<dbReference type="FunFam" id="3.30.70.240:FF:000001">
    <property type="entry name" value="Elongation factor G"/>
    <property type="match status" value="1"/>
</dbReference>
<evidence type="ECO:0000256" key="3">
    <source>
        <dbReference type="ARBA" id="ARBA00023128"/>
    </source>
</evidence>
<dbReference type="SUPFAM" id="SSF54211">
    <property type="entry name" value="Ribosomal protein S5 domain 2-like"/>
    <property type="match status" value="1"/>
</dbReference>
<dbReference type="NCBIfam" id="TIGR00231">
    <property type="entry name" value="small_GTP"/>
    <property type="match status" value="1"/>
</dbReference>
<dbReference type="GO" id="GO:0032790">
    <property type="term" value="P:ribosome disassembly"/>
    <property type="evidence" value="ECO:0007669"/>
    <property type="project" value="TreeGrafter"/>
</dbReference>
<dbReference type="Gene3D" id="2.40.30.10">
    <property type="entry name" value="Translation factors"/>
    <property type="match status" value="1"/>
</dbReference>
<dbReference type="InterPro" id="IPR053905">
    <property type="entry name" value="EF-G-like_DII"/>
</dbReference>
<dbReference type="PANTHER" id="PTHR43261">
    <property type="entry name" value="TRANSLATION ELONGATION FACTOR G-RELATED"/>
    <property type="match status" value="1"/>
</dbReference>
<dbReference type="EMBL" id="NBIV01000010">
    <property type="protein sequence ID" value="PXF48969.1"/>
    <property type="molecule type" value="Genomic_DNA"/>
</dbReference>
<dbReference type="PRINTS" id="PR00315">
    <property type="entry name" value="ELONGATNFCT"/>
</dbReference>
<dbReference type="InterPro" id="IPR031157">
    <property type="entry name" value="G_TR_CS"/>
</dbReference>
<dbReference type="Pfam" id="PF00679">
    <property type="entry name" value="EFG_C"/>
    <property type="match status" value="1"/>
</dbReference>
<keyword evidence="2" id="KW-0648">Protein biosynthesis</keyword>
<evidence type="ECO:0000259" key="5">
    <source>
        <dbReference type="PROSITE" id="PS51722"/>
    </source>
</evidence>
<dbReference type="STRING" id="448386.A0A2V3J3M5"/>
<dbReference type="InterPro" id="IPR027417">
    <property type="entry name" value="P-loop_NTPase"/>
</dbReference>
<dbReference type="InterPro" id="IPR005517">
    <property type="entry name" value="Transl_elong_EFG/EF2_IV"/>
</dbReference>
<dbReference type="CDD" id="cd03713">
    <property type="entry name" value="EFG_mtEFG_C"/>
    <property type="match status" value="1"/>
</dbReference>
<dbReference type="Pfam" id="PF00009">
    <property type="entry name" value="GTP_EFTU"/>
    <property type="match status" value="1"/>
</dbReference>
<dbReference type="Gene3D" id="3.30.70.870">
    <property type="entry name" value="Elongation Factor G (Translational Gtpase), domain 3"/>
    <property type="match status" value="1"/>
</dbReference>
<feature type="domain" description="Tr-type G" evidence="5">
    <location>
        <begin position="22"/>
        <end position="297"/>
    </location>
</feature>
<dbReference type="SMART" id="SM00838">
    <property type="entry name" value="EFG_C"/>
    <property type="match status" value="1"/>
</dbReference>
<dbReference type="SUPFAM" id="SSF54980">
    <property type="entry name" value="EF-G C-terminal domain-like"/>
    <property type="match status" value="2"/>
</dbReference>
<dbReference type="Pfam" id="PF14492">
    <property type="entry name" value="EFG_III"/>
    <property type="match status" value="1"/>
</dbReference>
<evidence type="ECO:0000256" key="1">
    <source>
        <dbReference type="ARBA" id="ARBA00022741"/>
    </source>
</evidence>
<dbReference type="InterPro" id="IPR000795">
    <property type="entry name" value="T_Tr_GTP-bd_dom"/>
</dbReference>
<dbReference type="Gene3D" id="3.30.230.10">
    <property type="match status" value="1"/>
</dbReference>
<sequence length="723" mass="79839">MSPRVAPRVFRRACSSVAHPASRTRVLGLVAHINSGKTTTSEAMLFHSGYLTRMGSVDIGSTTLDYQPQERRRGITITAASAYLSWRRHNFFLVDSPGHLDFTFEVDSSLRAMDSAVVLLDAVAAVQPQTETVWRQADANHLPRLAFVNKMDRDAAHFPTVVRTIASTFAATPAVLHHPIFDQARFVNAYPLLHAFPTDPSAPPSLTHTAPHPPPQHYHSEIQAAADQLVETVADFDDQIMTRYLNSTPITRQHMQTAIRNACISNHLVPVLCGSSLSRIGVDHLMDAIVQFLPSPQDRPPLHATLPSTNEHKTVSVSSDAPFVAYAFKVTYDNHRGRLVHLRAFAGSLSTRGLQLFNTTQQKSETPTRLLRVMADKFVDIHNVNTGEIFAAAGLRHTQTGDTMVLKHSPKSSRLVLSTVRPPPPVFSVAVSAESTSEEKLLHDELSRVVDIDASLETRVDDQTGDILLSGMGELHLEVTIERMRRALNFPLHVSKPRVAYRESVASSASKTEVYDTVIGNQKLFAALEISVQPLESDKHYHNHIEVHGFSSDEEQAAVKQGLEAALGRGLLLGHPITKVYIHVKPADNNPSLTDPVALRACAGQALRKVLPECSPILLEPVMVVELNVPEEHAGDIVSELSHPVRRRGLIEAVERDVQTRNANHMKQYCFIRASVPLDGLVGWASKMRSLTKGRGDMSMEFSSYRVVDDGTVRRVIEQWCGI</sequence>